<organism evidence="5 6">
    <name type="scientific">Callosobruchus maculatus</name>
    <name type="common">Southern cowpea weevil</name>
    <name type="synonym">Pulse bruchid</name>
    <dbReference type="NCBI Taxonomy" id="64391"/>
    <lineage>
        <taxon>Eukaryota</taxon>
        <taxon>Metazoa</taxon>
        <taxon>Ecdysozoa</taxon>
        <taxon>Arthropoda</taxon>
        <taxon>Hexapoda</taxon>
        <taxon>Insecta</taxon>
        <taxon>Pterygota</taxon>
        <taxon>Neoptera</taxon>
        <taxon>Endopterygota</taxon>
        <taxon>Coleoptera</taxon>
        <taxon>Polyphaga</taxon>
        <taxon>Cucujiformia</taxon>
        <taxon>Chrysomeloidea</taxon>
        <taxon>Chrysomelidae</taxon>
        <taxon>Bruchinae</taxon>
        <taxon>Bruchini</taxon>
        <taxon>Callosobruchus</taxon>
    </lineage>
</organism>
<keyword evidence="6" id="KW-1185">Reference proteome</keyword>
<feature type="region of interest" description="Disordered" evidence="1">
    <location>
        <begin position="377"/>
        <end position="397"/>
    </location>
</feature>
<feature type="compositionally biased region" description="Basic and acidic residues" evidence="1">
    <location>
        <begin position="377"/>
        <end position="386"/>
    </location>
</feature>
<reference evidence="5 6" key="1">
    <citation type="submission" date="2019-01" db="EMBL/GenBank/DDBJ databases">
        <authorList>
            <person name="Sayadi A."/>
        </authorList>
    </citation>
    <scope>NUCLEOTIDE SEQUENCE [LARGE SCALE GENOMIC DNA]</scope>
</reference>
<evidence type="ECO:0000256" key="1">
    <source>
        <dbReference type="SAM" id="MobiDB-lite"/>
    </source>
</evidence>
<dbReference type="AlphaFoldDB" id="A0A653C173"/>
<keyword evidence="2" id="KW-0472">Membrane</keyword>
<sequence>MKDHYYSYYEEYPLQNTGHYQNSKSKQPLRGPLRVARLCILGVLLPSMFISIPLYLRLRVYGLQLYPLATSDMRMLDNKISTTWCQRQRVQANTTFNAFLLPDTPKLAQQKKTLSMVRELVLEDDTKEYWGFYLLKGTSVTVSTCVRWPGASLIVIRGHKHLHECAYIGDNSSEELDELMAAIREGTYVHEANMTMTDITDEDQAPANEPLMMKRHRPDVEFHSPVHHNSTKNQTLDHDVDNSEITDAKHMRTILDALQEKVKSSKKKVPNETHHHREKTIAVGEDTNLKIEKPKNQTTSQEMVDEILMKLREMGAKGEAVLGKINQEFADQQQSDVVGTKGRHYSKPAVEFGEDIDKAKRRRREILLSKLGDFNKDDQENDKGMEEGLQPDGIADHRGRINETTLNDMSNSEFWSSFSSSEEALLNCAGLILNLPLTPHTACHPSMNQEESYKDNTITYRVPMNGYYFFVFNSENEVQQNFIRVHFNIEKAIYDVSNPVEACINTSETCSLNLNFFSSQKLVLELPVPENNTVWNEEFVIVSECEPRTAIYMMCAVMVLIMVVMFAFT</sequence>
<evidence type="ECO:0000313" key="5">
    <source>
        <dbReference type="EMBL" id="VEN41696.1"/>
    </source>
</evidence>
<dbReference type="Proteomes" id="UP000410492">
    <property type="component" value="Unassembled WGS sequence"/>
</dbReference>
<proteinExistence type="predicted"/>
<dbReference type="InterPro" id="IPR032010">
    <property type="entry name" value="APD1-4_M"/>
</dbReference>
<protein>
    <recommendedName>
        <fullName evidence="7">E3 ubiquitin-protein ligase APD1-4 middle domain-containing protein</fullName>
    </recommendedName>
</protein>
<evidence type="ECO:0000313" key="6">
    <source>
        <dbReference type="Proteomes" id="UP000410492"/>
    </source>
</evidence>
<feature type="domain" description="E3 ubiquitin-protein ligase APD1-4 middle" evidence="4">
    <location>
        <begin position="458"/>
        <end position="565"/>
    </location>
</feature>
<evidence type="ECO:0000256" key="2">
    <source>
        <dbReference type="SAM" id="Phobius"/>
    </source>
</evidence>
<feature type="domain" description="E3 ubiquitin-protein ligase APD1-4 N-terminal" evidence="3">
    <location>
        <begin position="93"/>
        <end position="162"/>
    </location>
</feature>
<name>A0A653C173_CALMS</name>
<keyword evidence="2" id="KW-0812">Transmembrane</keyword>
<dbReference type="PANTHER" id="PTHR39077">
    <property type="entry name" value="DUF4793 DOMAIN-CONTAINING PROTEIN"/>
    <property type="match status" value="1"/>
</dbReference>
<feature type="transmembrane region" description="Helical" evidence="2">
    <location>
        <begin position="550"/>
        <end position="568"/>
    </location>
</feature>
<evidence type="ECO:0000259" key="4">
    <source>
        <dbReference type="Pfam" id="PF16041"/>
    </source>
</evidence>
<evidence type="ECO:0000259" key="3">
    <source>
        <dbReference type="Pfam" id="PF16040"/>
    </source>
</evidence>
<dbReference type="OrthoDB" id="6435218at2759"/>
<dbReference type="EMBL" id="CAACVG010006790">
    <property type="protein sequence ID" value="VEN41696.1"/>
    <property type="molecule type" value="Genomic_DNA"/>
</dbReference>
<feature type="transmembrane region" description="Helical" evidence="2">
    <location>
        <begin position="35"/>
        <end position="56"/>
    </location>
</feature>
<dbReference type="Pfam" id="PF16041">
    <property type="entry name" value="APD1-4_M"/>
    <property type="match status" value="1"/>
</dbReference>
<gene>
    <name evidence="5" type="ORF">CALMAC_LOCUS5440</name>
</gene>
<dbReference type="PANTHER" id="PTHR39077:SF1">
    <property type="entry name" value="E3 UBIQUITIN-PROTEIN LIGASE APD1-4 MIDDLE DOMAIN-CONTAINING PROTEIN"/>
    <property type="match status" value="1"/>
</dbReference>
<accession>A0A653C173</accession>
<evidence type="ECO:0008006" key="7">
    <source>
        <dbReference type="Google" id="ProtNLM"/>
    </source>
</evidence>
<dbReference type="InterPro" id="IPR032008">
    <property type="entry name" value="APD1-4_N"/>
</dbReference>
<dbReference type="Pfam" id="PF16040">
    <property type="entry name" value="APD1-4_N"/>
    <property type="match status" value="1"/>
</dbReference>
<keyword evidence="2" id="KW-1133">Transmembrane helix</keyword>